<proteinExistence type="predicted"/>
<evidence type="ECO:0000313" key="3">
    <source>
        <dbReference type="Proteomes" id="UP000275368"/>
    </source>
</evidence>
<accession>A0A3G9J3U3</accession>
<dbReference type="KEGG" id="pbk:Back11_07280"/>
<sequence>MNNQSKAAVNAGVHGSTGTEFQKHCALYFLFEKYKDLKDRKYFICIEHHDDFLFCYQNSDELISSIDSYQAKKSSEKWEMSGLYELLRKMTGVGLSLNADSMPKVNNYTHNLEFITNNSIQLSNGLRGKGKNKSITINESNSSLKFTDLDTEITNKIEAELTKLLGKDLEGLKELNNVSLAYIDFPKKSAGQKDSLVGLLSRIFGEKVSDHRAAVDALLLLFRDVENTLNQGNVVKLMDESKRVSSASINDAIDIITTKTMAFDLWRNEEKEVCRNLEISIPDKSEFKLNFINSFDRFKDYRQVEHKKILSFVKENSNIMYRFTVETDCILELYQMFRKIISSQLSELSIKAAIYAAYIEVRGQL</sequence>
<name>A0A3G9J3U3_9BACL</name>
<feature type="domain" description="CD-NTase associated protein 4-like DNA endonuclease" evidence="1">
    <location>
        <begin position="11"/>
        <end position="221"/>
    </location>
</feature>
<keyword evidence="3" id="KW-1185">Reference proteome</keyword>
<dbReference type="Pfam" id="PF14130">
    <property type="entry name" value="Cap4_nuclease"/>
    <property type="match status" value="1"/>
</dbReference>
<dbReference type="GO" id="GO:0004518">
    <property type="term" value="F:nuclease activity"/>
    <property type="evidence" value="ECO:0007669"/>
    <property type="project" value="InterPro"/>
</dbReference>
<organism evidence="2 3">
    <name type="scientific">Paenibacillus baekrokdamisoli</name>
    <dbReference type="NCBI Taxonomy" id="1712516"/>
    <lineage>
        <taxon>Bacteria</taxon>
        <taxon>Bacillati</taxon>
        <taxon>Bacillota</taxon>
        <taxon>Bacilli</taxon>
        <taxon>Bacillales</taxon>
        <taxon>Paenibacillaceae</taxon>
        <taxon>Paenibacillus</taxon>
    </lineage>
</organism>
<dbReference type="OrthoDB" id="982578at2"/>
<dbReference type="EMBL" id="AP019308">
    <property type="protein sequence ID" value="BBH19383.1"/>
    <property type="molecule type" value="Genomic_DNA"/>
</dbReference>
<evidence type="ECO:0000313" key="2">
    <source>
        <dbReference type="EMBL" id="BBH19383.1"/>
    </source>
</evidence>
<reference evidence="2 3" key="1">
    <citation type="submission" date="2018-11" db="EMBL/GenBank/DDBJ databases">
        <title>Complete genome sequence of Paenibacillus baekrokdamisoli strain KCTC 33723.</title>
        <authorList>
            <person name="Kang S.W."/>
            <person name="Lee K.C."/>
            <person name="Kim K.K."/>
            <person name="Kim J.S."/>
            <person name="Kim D.S."/>
            <person name="Ko S.H."/>
            <person name="Yang S.H."/>
            <person name="Lee J.S."/>
        </authorList>
    </citation>
    <scope>NUCLEOTIDE SEQUENCE [LARGE SCALE GENOMIC DNA]</scope>
    <source>
        <strain evidence="2 3">KCTC 33723</strain>
    </source>
</reference>
<dbReference type="InterPro" id="IPR025382">
    <property type="entry name" value="Cap4-like_endonuclease_dom"/>
</dbReference>
<protein>
    <recommendedName>
        <fullName evidence="1">CD-NTase associated protein 4-like DNA endonuclease domain-containing protein</fullName>
    </recommendedName>
</protein>
<dbReference type="RefSeq" id="WP_125653732.1">
    <property type="nucleotide sequence ID" value="NZ_AP019308.1"/>
</dbReference>
<dbReference type="Proteomes" id="UP000275368">
    <property type="component" value="Chromosome"/>
</dbReference>
<gene>
    <name evidence="2" type="ORF">Back11_07280</name>
</gene>
<evidence type="ECO:0000259" key="1">
    <source>
        <dbReference type="Pfam" id="PF14130"/>
    </source>
</evidence>
<dbReference type="AlphaFoldDB" id="A0A3G9J3U3"/>